<accession>A0ABD5Q5S9</accession>
<dbReference type="InterPro" id="IPR015813">
    <property type="entry name" value="Pyrv/PenolPyrv_kinase-like_dom"/>
</dbReference>
<proteinExistence type="predicted"/>
<dbReference type="InterPro" id="IPR040442">
    <property type="entry name" value="Pyrv_kinase-like_dom_sf"/>
</dbReference>
<dbReference type="InterPro" id="IPR039556">
    <property type="entry name" value="ICL/PEPM"/>
</dbReference>
<evidence type="ECO:0000256" key="1">
    <source>
        <dbReference type="SAM" id="MobiDB-lite"/>
    </source>
</evidence>
<name>A0ABD5Q5S9_9EURY</name>
<feature type="compositionally biased region" description="Basic and acidic residues" evidence="1">
    <location>
        <begin position="311"/>
        <end position="320"/>
    </location>
</feature>
<dbReference type="Proteomes" id="UP001595945">
    <property type="component" value="Unassembled WGS sequence"/>
</dbReference>
<dbReference type="Gene3D" id="3.20.20.60">
    <property type="entry name" value="Phosphoenolpyruvate-binding domains"/>
    <property type="match status" value="1"/>
</dbReference>
<dbReference type="RefSeq" id="WP_254268303.1">
    <property type="nucleotide sequence ID" value="NZ_CP100400.1"/>
</dbReference>
<dbReference type="PANTHER" id="PTHR42905">
    <property type="entry name" value="PHOSPHOENOLPYRUVATE CARBOXYLASE"/>
    <property type="match status" value="1"/>
</dbReference>
<evidence type="ECO:0000313" key="3">
    <source>
        <dbReference type="Proteomes" id="UP001595945"/>
    </source>
</evidence>
<sequence>MHGDTLRELIESDDLLRCPGVHDPLTATIADRVGFDALYMTGYGTSVSKVGYPDAGLVTLPEMVENAKRIRERASVPVIADADTGYGNATNVIRTVREYVDAGVAAIHIEDQTVPKRCGHTEGRQVIPRDEAVGKIRAAADVRDDRDSDLVLIARSDARGATGGSLDEAIDRANAYVEAGADVAFVEGPTDVGELERIGEAVDAPLLYNCVGDIGTSPYVAPETLADFGFDIVIYPLASTLATVESVYRRFRAFETEGQSALRDLDDAVADAGIDDLHEFVGFPEVVEWEREYMPAAEQAKYDDSLGDSITGDRDTTTDE</sequence>
<comment type="caution">
    <text evidence="2">The sequence shown here is derived from an EMBL/GenBank/DDBJ whole genome shotgun (WGS) entry which is preliminary data.</text>
</comment>
<dbReference type="Pfam" id="PF13714">
    <property type="entry name" value="PEP_mutase"/>
    <property type="match status" value="1"/>
</dbReference>
<dbReference type="PANTHER" id="PTHR42905:SF5">
    <property type="entry name" value="CARBOXYVINYL-CARBOXYPHOSPHONATE PHOSPHORYLMUTASE, CHLOROPLASTIC"/>
    <property type="match status" value="1"/>
</dbReference>
<dbReference type="SUPFAM" id="SSF51621">
    <property type="entry name" value="Phosphoenolpyruvate/pyruvate domain"/>
    <property type="match status" value="1"/>
</dbReference>
<protein>
    <submittedName>
        <fullName evidence="2">Oxaloacetate decarboxylase</fullName>
    </submittedName>
</protein>
<evidence type="ECO:0000313" key="2">
    <source>
        <dbReference type="EMBL" id="MFC4826061.1"/>
    </source>
</evidence>
<reference evidence="2 3" key="1">
    <citation type="journal article" date="2019" name="Int. J. Syst. Evol. Microbiol.">
        <title>The Global Catalogue of Microorganisms (GCM) 10K type strain sequencing project: providing services to taxonomists for standard genome sequencing and annotation.</title>
        <authorList>
            <consortium name="The Broad Institute Genomics Platform"/>
            <consortium name="The Broad Institute Genome Sequencing Center for Infectious Disease"/>
            <person name="Wu L."/>
            <person name="Ma J."/>
        </authorList>
    </citation>
    <scope>NUCLEOTIDE SEQUENCE [LARGE SCALE GENOMIC DNA]</scope>
    <source>
        <strain evidence="2 3">XZYJ18</strain>
    </source>
</reference>
<gene>
    <name evidence="2" type="ORF">ACFO9K_17550</name>
</gene>
<feature type="region of interest" description="Disordered" evidence="1">
    <location>
        <begin position="298"/>
        <end position="320"/>
    </location>
</feature>
<dbReference type="CDD" id="cd00377">
    <property type="entry name" value="ICL_PEPM"/>
    <property type="match status" value="1"/>
</dbReference>
<dbReference type="AlphaFoldDB" id="A0ABD5Q5S9"/>
<keyword evidence="3" id="KW-1185">Reference proteome</keyword>
<dbReference type="GO" id="GO:0016833">
    <property type="term" value="F:oxo-acid-lyase activity"/>
    <property type="evidence" value="ECO:0007669"/>
    <property type="project" value="UniProtKB-ARBA"/>
</dbReference>
<organism evidence="2 3">
    <name type="scientific">Halorussus aquaticus</name>
    <dbReference type="NCBI Taxonomy" id="2953748"/>
    <lineage>
        <taxon>Archaea</taxon>
        <taxon>Methanobacteriati</taxon>
        <taxon>Methanobacteriota</taxon>
        <taxon>Stenosarchaea group</taxon>
        <taxon>Halobacteria</taxon>
        <taxon>Halobacteriales</taxon>
        <taxon>Haladaptataceae</taxon>
        <taxon>Halorussus</taxon>
    </lineage>
</organism>
<dbReference type="GeneID" id="73046846"/>
<dbReference type="EMBL" id="JBHSHT010000002">
    <property type="protein sequence ID" value="MFC4826061.1"/>
    <property type="molecule type" value="Genomic_DNA"/>
</dbReference>